<protein>
    <recommendedName>
        <fullName evidence="14">Amino acid transporter transmembrane domain-containing protein</fullName>
    </recommendedName>
</protein>
<gene>
    <name evidence="15" type="ORF">LLUT_LOCUS16995</name>
</gene>
<evidence type="ECO:0000313" key="16">
    <source>
        <dbReference type="Proteomes" id="UP001497480"/>
    </source>
</evidence>
<keyword evidence="16" id="KW-1185">Reference proteome</keyword>
<evidence type="ECO:0000256" key="2">
    <source>
        <dbReference type="ARBA" id="ARBA00004236"/>
    </source>
</evidence>
<evidence type="ECO:0000256" key="13">
    <source>
        <dbReference type="SAM" id="Phobius"/>
    </source>
</evidence>
<feature type="transmembrane region" description="Helical" evidence="13">
    <location>
        <begin position="267"/>
        <end position="287"/>
    </location>
</feature>
<dbReference type="GO" id="GO:0015293">
    <property type="term" value="F:symporter activity"/>
    <property type="evidence" value="ECO:0007669"/>
    <property type="project" value="UniProtKB-KW"/>
</dbReference>
<feature type="transmembrane region" description="Helical" evidence="13">
    <location>
        <begin position="428"/>
        <end position="452"/>
    </location>
</feature>
<dbReference type="Pfam" id="PF01490">
    <property type="entry name" value="Aa_trans"/>
    <property type="match status" value="1"/>
</dbReference>
<evidence type="ECO:0000313" key="15">
    <source>
        <dbReference type="EMBL" id="CAL0315935.1"/>
    </source>
</evidence>
<evidence type="ECO:0000256" key="8">
    <source>
        <dbReference type="ARBA" id="ARBA00022970"/>
    </source>
</evidence>
<dbReference type="AlphaFoldDB" id="A0AAV1X2Q5"/>
<evidence type="ECO:0000256" key="4">
    <source>
        <dbReference type="ARBA" id="ARBA00022448"/>
    </source>
</evidence>
<dbReference type="InterPro" id="IPR013057">
    <property type="entry name" value="AA_transpt_TM"/>
</dbReference>
<comment type="function">
    <text evidence="12">Carrier protein involved in proton-driven auxin influx. Mediates the formation of auxin gradient from developing leaves (site of auxin biosynthesis) to tips by contributing to the loading of auxin in vascular tissues and facilitating acropetal (base to tip) auxin transport within inner tissues of the root apex, and basipetal (tip to base) auxin transport within outer tissues of the root apex. May be involved in lateral roots and nodules formation.</text>
</comment>
<comment type="subcellular location">
    <subcellularLocation>
        <location evidence="2">Cell membrane</location>
    </subcellularLocation>
    <subcellularLocation>
        <location evidence="1">Endomembrane system</location>
        <topology evidence="1">Multi-pass membrane protein</topology>
    </subcellularLocation>
</comment>
<organism evidence="15 16">
    <name type="scientific">Lupinus luteus</name>
    <name type="common">European yellow lupine</name>
    <dbReference type="NCBI Taxonomy" id="3873"/>
    <lineage>
        <taxon>Eukaryota</taxon>
        <taxon>Viridiplantae</taxon>
        <taxon>Streptophyta</taxon>
        <taxon>Embryophyta</taxon>
        <taxon>Tracheophyta</taxon>
        <taxon>Spermatophyta</taxon>
        <taxon>Magnoliopsida</taxon>
        <taxon>eudicotyledons</taxon>
        <taxon>Gunneridae</taxon>
        <taxon>Pentapetalae</taxon>
        <taxon>rosids</taxon>
        <taxon>fabids</taxon>
        <taxon>Fabales</taxon>
        <taxon>Fabaceae</taxon>
        <taxon>Papilionoideae</taxon>
        <taxon>50 kb inversion clade</taxon>
        <taxon>genistoids sensu lato</taxon>
        <taxon>core genistoids</taxon>
        <taxon>Genisteae</taxon>
        <taxon>Lupinus</taxon>
    </lineage>
</organism>
<dbReference type="GO" id="GO:0005886">
    <property type="term" value="C:plasma membrane"/>
    <property type="evidence" value="ECO:0007669"/>
    <property type="project" value="UniProtKB-SubCell"/>
</dbReference>
<comment type="similarity">
    <text evidence="3">Belongs to the amino acid/polyamine transporter 2 family. Amino acid/auxin permease (AAAP) (TC 2.A.18.1) subfamily.</text>
</comment>
<dbReference type="Proteomes" id="UP001497480">
    <property type="component" value="Unassembled WGS sequence"/>
</dbReference>
<feature type="transmembrane region" description="Helical" evidence="13">
    <location>
        <begin position="307"/>
        <end position="326"/>
    </location>
</feature>
<feature type="transmembrane region" description="Helical" evidence="13">
    <location>
        <begin position="26"/>
        <end position="47"/>
    </location>
</feature>
<evidence type="ECO:0000256" key="10">
    <source>
        <dbReference type="ARBA" id="ARBA00023136"/>
    </source>
</evidence>
<keyword evidence="5" id="KW-1003">Cell membrane</keyword>
<keyword evidence="9 13" id="KW-1133">Transmembrane helix</keyword>
<keyword evidence="8" id="KW-0029">Amino-acid transport</keyword>
<feature type="domain" description="Amino acid transporter transmembrane" evidence="14">
    <location>
        <begin position="22"/>
        <end position="451"/>
    </location>
</feature>
<dbReference type="GO" id="GO:0006865">
    <property type="term" value="P:amino acid transport"/>
    <property type="evidence" value="ECO:0007669"/>
    <property type="project" value="UniProtKB-KW"/>
</dbReference>
<keyword evidence="6 13" id="KW-0812">Transmembrane</keyword>
<comment type="caution">
    <text evidence="15">The sequence shown here is derived from an EMBL/GenBank/DDBJ whole genome shotgun (WGS) entry which is preliminary data.</text>
</comment>
<keyword evidence="10 13" id="KW-0472">Membrane</keyword>
<evidence type="ECO:0000259" key="14">
    <source>
        <dbReference type="Pfam" id="PF01490"/>
    </source>
</evidence>
<evidence type="ECO:0000256" key="11">
    <source>
        <dbReference type="ARBA" id="ARBA00023294"/>
    </source>
</evidence>
<accession>A0AAV1X2Q5</accession>
<feature type="transmembrane region" description="Helical" evidence="13">
    <location>
        <begin position="153"/>
        <end position="170"/>
    </location>
</feature>
<keyword evidence="11" id="KW-0927">Auxin signaling pathway</keyword>
<feature type="transmembrane region" description="Helical" evidence="13">
    <location>
        <begin position="108"/>
        <end position="133"/>
    </location>
</feature>
<dbReference type="GO" id="GO:0009734">
    <property type="term" value="P:auxin-activated signaling pathway"/>
    <property type="evidence" value="ECO:0007669"/>
    <property type="project" value="UniProtKB-KW"/>
</dbReference>
<keyword evidence="7" id="KW-0769">Symport</keyword>
<dbReference type="EMBL" id="CAXHTB010000011">
    <property type="protein sequence ID" value="CAL0315935.1"/>
    <property type="molecule type" value="Genomic_DNA"/>
</dbReference>
<evidence type="ECO:0000256" key="1">
    <source>
        <dbReference type="ARBA" id="ARBA00004127"/>
    </source>
</evidence>
<evidence type="ECO:0000256" key="7">
    <source>
        <dbReference type="ARBA" id="ARBA00022847"/>
    </source>
</evidence>
<evidence type="ECO:0000256" key="9">
    <source>
        <dbReference type="ARBA" id="ARBA00022989"/>
    </source>
</evidence>
<dbReference type="GO" id="GO:0012505">
    <property type="term" value="C:endomembrane system"/>
    <property type="evidence" value="ECO:0007669"/>
    <property type="project" value="UniProtKB-SubCell"/>
</dbReference>
<evidence type="ECO:0000256" key="12">
    <source>
        <dbReference type="ARBA" id="ARBA00045588"/>
    </source>
</evidence>
<name>A0AAV1X2Q5_LUPLU</name>
<keyword evidence="4" id="KW-0813">Transport</keyword>
<feature type="transmembrane region" description="Helical" evidence="13">
    <location>
        <begin position="176"/>
        <end position="200"/>
    </location>
</feature>
<evidence type="ECO:0000256" key="3">
    <source>
        <dbReference type="ARBA" id="ARBA00005590"/>
    </source>
</evidence>
<sequence length="457" mass="50075">MGVGNEKTPLLTEEHISGAVKRTGTVWTAVAHILTGVIGSGVLSLAWSIAQLGWLVGSFSILIIASITLFSSFLLSNTFLSSLPTTTPSYLHVVHSNLGLSNGRLCGLLVSISLYGFGIAFIITSAISIRAILHSNCNTTMAGPPCESLEPTFYIYMLLFGVIQIVLSQIPDFHNIKWLSVLAAIMSFAYSFIAIGLSVLQVFENGHVKGSIEGIIVTSATEKLWLVAQGLGDISFSYPFSTILIEIQDTLKSPPPENQTMNKASTISVAVTTFFYLGCACAGYAAFGNDTPGNLLTGFGSSRFYWLVDFANVCIVVHMVGAYQVYSQPLFANVENWFHFKFPHCEFMNHTYTLKLPLVPAFELNFLRLSFRTTYVASTTVIAMIFPYFNQILGVLGSITFWPLTIYFPVEMYLNQSSTQAWTAKWIMLRTFSIFGSMLGLLTLTGSIKGIVTKKIS</sequence>
<evidence type="ECO:0000256" key="5">
    <source>
        <dbReference type="ARBA" id="ARBA00022475"/>
    </source>
</evidence>
<evidence type="ECO:0000256" key="6">
    <source>
        <dbReference type="ARBA" id="ARBA00022692"/>
    </source>
</evidence>
<feature type="transmembrane region" description="Helical" evidence="13">
    <location>
        <begin position="375"/>
        <end position="408"/>
    </location>
</feature>
<proteinExistence type="inferred from homology"/>
<dbReference type="PANTHER" id="PTHR48017">
    <property type="entry name" value="OS05G0424000 PROTEIN-RELATED"/>
    <property type="match status" value="1"/>
</dbReference>
<reference evidence="15 16" key="1">
    <citation type="submission" date="2024-03" db="EMBL/GenBank/DDBJ databases">
        <authorList>
            <person name="Martinez-Hernandez J."/>
        </authorList>
    </citation>
    <scope>NUCLEOTIDE SEQUENCE [LARGE SCALE GENOMIC DNA]</scope>
</reference>
<feature type="transmembrane region" description="Helical" evidence="13">
    <location>
        <begin position="54"/>
        <end position="75"/>
    </location>
</feature>